<gene>
    <name evidence="1" type="ORF">H2198_007633</name>
</gene>
<reference evidence="1" key="1">
    <citation type="submission" date="2022-10" db="EMBL/GenBank/DDBJ databases">
        <title>Culturing micro-colonial fungi from biological soil crusts in the Mojave desert and describing Neophaeococcomyces mojavensis, and introducing the new genera and species Taxawa tesnikishii.</title>
        <authorList>
            <person name="Kurbessoian T."/>
            <person name="Stajich J.E."/>
        </authorList>
    </citation>
    <scope>NUCLEOTIDE SEQUENCE</scope>
    <source>
        <strain evidence="1">JES_112</strain>
    </source>
</reference>
<protein>
    <submittedName>
        <fullName evidence="1">Uncharacterized protein</fullName>
    </submittedName>
</protein>
<evidence type="ECO:0000313" key="2">
    <source>
        <dbReference type="Proteomes" id="UP001172386"/>
    </source>
</evidence>
<keyword evidence="2" id="KW-1185">Reference proteome</keyword>
<evidence type="ECO:0000313" key="1">
    <source>
        <dbReference type="EMBL" id="KAJ9653171.1"/>
    </source>
</evidence>
<organism evidence="1 2">
    <name type="scientific">Neophaeococcomyces mojaviensis</name>
    <dbReference type="NCBI Taxonomy" id="3383035"/>
    <lineage>
        <taxon>Eukaryota</taxon>
        <taxon>Fungi</taxon>
        <taxon>Dikarya</taxon>
        <taxon>Ascomycota</taxon>
        <taxon>Pezizomycotina</taxon>
        <taxon>Eurotiomycetes</taxon>
        <taxon>Chaetothyriomycetidae</taxon>
        <taxon>Chaetothyriales</taxon>
        <taxon>Chaetothyriales incertae sedis</taxon>
        <taxon>Neophaeococcomyces</taxon>
    </lineage>
</organism>
<name>A0ACC2ZZH1_9EURO</name>
<comment type="caution">
    <text evidence="1">The sequence shown here is derived from an EMBL/GenBank/DDBJ whole genome shotgun (WGS) entry which is preliminary data.</text>
</comment>
<sequence length="739" mass="80294">MANPPQTLKSKVAIVTGATRGIGAALALDLAKRGANVVITYVSDSSASKAEDLVAQISSLPNDAQAIHVRADASDETSPAAIVEAATKAFGNNIDILINNAAFEKDVPLSEITKADFDKTYHVNVLHPLLLSKACLPHLNHPARIINISSVGARAGFARLSLYASSKAALEGITRTLAAELGEFGTTVNAVAPGPIESDMLAQIPDEIKNPQRNSTPVQKRFGELQEVASVVSFLADPSSSWVSGQVLNASGVPINPRRKFRRRGTGENEEHKSDSEDEDMSDSSEHELDALDSDDDLDVETGLPTEERRKFLRKQRRQNDLDARIAGVPGQLSKDEKKEADKNVIRKLTANAVLIGLWYFFSLSISLYNKWMFSSDNLNFHFPLFTTSLHMAVQFVLASLVLLLVPSLRPTTQPHQKGTSEPPTGPTKPLITPLFYLTRLLPCGTTTSLDIGLGNASLQTITLTFYTMCKSSVLIFVLIFAFLFRLETPTLRLTLIILCMTLGVVMMVFGETAFHLTGFLLAISASFFSGFRWALTQILLLRHPATSNPFATMFFLAPIMFATLFIIAFFTETPSAVVVGLQLLAHTVGTFRAVLLMFVPGVLAFCMIASEFTLLQRTNVVTLSICGIFKEVITISAAGIVFHDELSVINLSGLLVTILSIACYNYMKITKMRKEAREKLTKKEGQGGSSAGSEERYVEEPASQPLMGDGQQEEEAPAPRRRSDSASGSGSGSRTVDT</sequence>
<accession>A0ACC2ZZH1</accession>
<dbReference type="EMBL" id="JAPDRQ010000164">
    <property type="protein sequence ID" value="KAJ9653171.1"/>
    <property type="molecule type" value="Genomic_DNA"/>
</dbReference>
<dbReference type="Proteomes" id="UP001172386">
    <property type="component" value="Unassembled WGS sequence"/>
</dbReference>
<proteinExistence type="predicted"/>